<evidence type="ECO:0000313" key="2">
    <source>
        <dbReference type="Proteomes" id="UP001157502"/>
    </source>
</evidence>
<gene>
    <name evidence="1" type="ORF">DPEC_G00155850</name>
</gene>
<proteinExistence type="predicted"/>
<organism evidence="1 2">
    <name type="scientific">Dallia pectoralis</name>
    <name type="common">Alaska blackfish</name>
    <dbReference type="NCBI Taxonomy" id="75939"/>
    <lineage>
        <taxon>Eukaryota</taxon>
        <taxon>Metazoa</taxon>
        <taxon>Chordata</taxon>
        <taxon>Craniata</taxon>
        <taxon>Vertebrata</taxon>
        <taxon>Euteleostomi</taxon>
        <taxon>Actinopterygii</taxon>
        <taxon>Neopterygii</taxon>
        <taxon>Teleostei</taxon>
        <taxon>Protacanthopterygii</taxon>
        <taxon>Esociformes</taxon>
        <taxon>Umbridae</taxon>
        <taxon>Dallia</taxon>
    </lineage>
</organism>
<evidence type="ECO:0000313" key="1">
    <source>
        <dbReference type="EMBL" id="KAJ8004155.1"/>
    </source>
</evidence>
<name>A0ACC2GKU6_DALPE</name>
<sequence>MCGSALAWLLLICLWMVVARIQGKVIFLSSQTAVAGLPITLGCNVTTATGHEIMQVRWLDQRDQPLLTYLISEPIRPTSYRDDVELSSLSRSHISVMTIKRVEAKHAGCYSCIFYIFPSGAQKGKTCLSLDAKVGNEGNKTAMSGSPTTLSCWYGLPESVHQVLWKKTAEQGDTTKVAFLARQGDPSVEEPYRGRTTLSNSLENTQLSIRPVTTEDEGCYTCFFHTFPEGTKSATACLFVYVLPKPEITYVTSDGVVEANCKATSRPPAQMTWNVEGDNRTLGPSESVSYGRGDGTTLVTSTILLQRELLLNTSVKCIVHHQGLDSDVSVNLNYKIAAVGSAHVAVILASVLTVLLICSLCVCLCKCLLCRDD</sequence>
<accession>A0ACC2GKU6</accession>
<dbReference type="Proteomes" id="UP001157502">
    <property type="component" value="Chromosome 12"/>
</dbReference>
<reference evidence="1" key="1">
    <citation type="submission" date="2021-05" db="EMBL/GenBank/DDBJ databases">
        <authorList>
            <person name="Pan Q."/>
            <person name="Jouanno E."/>
            <person name="Zahm M."/>
            <person name="Klopp C."/>
            <person name="Cabau C."/>
            <person name="Louis A."/>
            <person name="Berthelot C."/>
            <person name="Parey E."/>
            <person name="Roest Crollius H."/>
            <person name="Montfort J."/>
            <person name="Robinson-Rechavi M."/>
            <person name="Bouchez O."/>
            <person name="Lampietro C."/>
            <person name="Lopez Roques C."/>
            <person name="Donnadieu C."/>
            <person name="Postlethwait J."/>
            <person name="Bobe J."/>
            <person name="Dillon D."/>
            <person name="Chandos A."/>
            <person name="von Hippel F."/>
            <person name="Guiguen Y."/>
        </authorList>
    </citation>
    <scope>NUCLEOTIDE SEQUENCE</scope>
    <source>
        <strain evidence="1">YG-Jan2019</strain>
    </source>
</reference>
<keyword evidence="2" id="KW-1185">Reference proteome</keyword>
<dbReference type="EMBL" id="CM055739">
    <property type="protein sequence ID" value="KAJ8004155.1"/>
    <property type="molecule type" value="Genomic_DNA"/>
</dbReference>
<protein>
    <submittedName>
        <fullName evidence="1">Uncharacterized protein</fullName>
    </submittedName>
</protein>
<comment type="caution">
    <text evidence="1">The sequence shown here is derived from an EMBL/GenBank/DDBJ whole genome shotgun (WGS) entry which is preliminary data.</text>
</comment>